<sequence length="191" mass="21170">MQFTQHFQFIIQLSKSLVPANGGFSQRDPYGTRPLPLILHNENSVQNACQINQKTPARIDRGLVRRMRDSPQDAAQNPQVLSDGGFSQRDPYGTRPLPVIGHKEKPSKNFAPYPLSGKTKTPARIDRGCKAEDEGLSTGCCAEPPSPFGRRFFPKGSLRDKTAACNRAQGKAFKKTLLRTPVRQNKNPGKN</sequence>
<gene>
    <name evidence="2" type="ORF">Calab_0660</name>
</gene>
<dbReference type="InParanoid" id="H1XSS4"/>
<evidence type="ECO:0000313" key="3">
    <source>
        <dbReference type="Proteomes" id="UP000004671"/>
    </source>
</evidence>
<dbReference type="Proteomes" id="UP000004671">
    <property type="component" value="Chromosome"/>
</dbReference>
<accession>H1XSS4</accession>
<protein>
    <submittedName>
        <fullName evidence="2">Uncharacterized protein</fullName>
    </submittedName>
</protein>
<evidence type="ECO:0000256" key="1">
    <source>
        <dbReference type="SAM" id="MobiDB-lite"/>
    </source>
</evidence>
<dbReference type="HOGENOM" id="CLU_1419115_0_0_0"/>
<keyword evidence="3" id="KW-1185">Reference proteome</keyword>
<dbReference type="AlphaFoldDB" id="H1XSS4"/>
<feature type="region of interest" description="Disordered" evidence="1">
    <location>
        <begin position="68"/>
        <end position="122"/>
    </location>
</feature>
<reference evidence="2 3" key="1">
    <citation type="submission" date="2011-09" db="EMBL/GenBank/DDBJ databases">
        <title>The permanent draft genome of Caldithrix abyssi DSM 13497.</title>
        <authorList>
            <consortium name="US DOE Joint Genome Institute (JGI-PGF)"/>
            <person name="Lucas S."/>
            <person name="Han J."/>
            <person name="Lapidus A."/>
            <person name="Bruce D."/>
            <person name="Goodwin L."/>
            <person name="Pitluck S."/>
            <person name="Peters L."/>
            <person name="Kyrpides N."/>
            <person name="Mavromatis K."/>
            <person name="Ivanova N."/>
            <person name="Mikhailova N."/>
            <person name="Chertkov O."/>
            <person name="Detter J.C."/>
            <person name="Tapia R."/>
            <person name="Han C."/>
            <person name="Land M."/>
            <person name="Hauser L."/>
            <person name="Markowitz V."/>
            <person name="Cheng J.-F."/>
            <person name="Hugenholtz P."/>
            <person name="Woyke T."/>
            <person name="Wu D."/>
            <person name="Spring S."/>
            <person name="Brambilla E."/>
            <person name="Klenk H.-P."/>
            <person name="Eisen J.A."/>
        </authorList>
    </citation>
    <scope>NUCLEOTIDE SEQUENCE [LARGE SCALE GENOMIC DNA]</scope>
    <source>
        <strain evidence="2 3">DSM 13497</strain>
    </source>
</reference>
<proteinExistence type="predicted"/>
<name>H1XSS4_CALAY</name>
<dbReference type="EMBL" id="CM001402">
    <property type="protein sequence ID" value="EHO40301.1"/>
    <property type="molecule type" value="Genomic_DNA"/>
</dbReference>
<evidence type="ECO:0000313" key="2">
    <source>
        <dbReference type="EMBL" id="EHO40301.1"/>
    </source>
</evidence>
<organism evidence="2 3">
    <name type="scientific">Caldithrix abyssi DSM 13497</name>
    <dbReference type="NCBI Taxonomy" id="880073"/>
    <lineage>
        <taxon>Bacteria</taxon>
        <taxon>Pseudomonadati</taxon>
        <taxon>Calditrichota</taxon>
        <taxon>Calditrichia</taxon>
        <taxon>Calditrichales</taxon>
        <taxon>Calditrichaceae</taxon>
        <taxon>Caldithrix</taxon>
    </lineage>
</organism>
<dbReference type="PaxDb" id="880073-Calab_0660"/>